<dbReference type="GO" id="GO:0003700">
    <property type="term" value="F:DNA-binding transcription factor activity"/>
    <property type="evidence" value="ECO:0007669"/>
    <property type="project" value="InterPro"/>
</dbReference>
<proteinExistence type="predicted"/>
<dbReference type="Proteomes" id="UP000185680">
    <property type="component" value="Chromosome"/>
</dbReference>
<evidence type="ECO:0000313" key="3">
    <source>
        <dbReference type="EMBL" id="OAD43331.1"/>
    </source>
</evidence>
<dbReference type="PANTHER" id="PTHR33164:SF43">
    <property type="entry name" value="HTH-TYPE TRANSCRIPTIONAL REPRESSOR YETL"/>
    <property type="match status" value="1"/>
</dbReference>
<dbReference type="InterPro" id="IPR000835">
    <property type="entry name" value="HTH_MarR-typ"/>
</dbReference>
<evidence type="ECO:0000313" key="2">
    <source>
        <dbReference type="EMBL" id="AOW14572.1"/>
    </source>
</evidence>
<dbReference type="Pfam" id="PF12802">
    <property type="entry name" value="MarR_2"/>
    <property type="match status" value="1"/>
</dbReference>
<name>A0A167IQ54_9BURK</name>
<sequence length="148" mass="15868">MPKQAFAFHAHLHSGHLLEEHLRARLTGLGISPRQARVLDAMERMGPVSQAALAQAFHLTAASMSTMTSRLIKAGLIEKARGPESARGNLLTLSARGHKALAAVYDAWTEMDHLIEGLLGRTKARSLAALTRELRDALGGLPPGPPVD</sequence>
<gene>
    <name evidence="2" type="ORF">LPB072_18810</name>
    <name evidence="3" type="ORF">LPB72_05740</name>
</gene>
<evidence type="ECO:0000313" key="5">
    <source>
        <dbReference type="Proteomes" id="UP000185680"/>
    </source>
</evidence>
<dbReference type="AlphaFoldDB" id="A0A167IQ54"/>
<dbReference type="InterPro" id="IPR039422">
    <property type="entry name" value="MarR/SlyA-like"/>
</dbReference>
<dbReference type="STRING" id="1763535.LPB072_18810"/>
<dbReference type="EMBL" id="CP017476">
    <property type="protein sequence ID" value="AOW14572.1"/>
    <property type="molecule type" value="Genomic_DNA"/>
</dbReference>
<evidence type="ECO:0000259" key="1">
    <source>
        <dbReference type="PROSITE" id="PS50995"/>
    </source>
</evidence>
<dbReference type="InterPro" id="IPR036388">
    <property type="entry name" value="WH-like_DNA-bd_sf"/>
</dbReference>
<reference evidence="2 5" key="2">
    <citation type="submission" date="2016-10" db="EMBL/GenBank/DDBJ databases">
        <title>Hydorgenophaga sp. LPB0072 isolated from gastropod.</title>
        <authorList>
            <person name="Kim E."/>
            <person name="Yi H."/>
        </authorList>
    </citation>
    <scope>NUCLEOTIDE SEQUENCE [LARGE SCALE GENOMIC DNA]</scope>
    <source>
        <strain evidence="2 5">LPB0072</strain>
    </source>
</reference>
<dbReference type="PROSITE" id="PS50995">
    <property type="entry name" value="HTH_MARR_2"/>
    <property type="match status" value="1"/>
</dbReference>
<dbReference type="RefSeq" id="WP_066087062.1">
    <property type="nucleotide sequence ID" value="NZ_CP017476.1"/>
</dbReference>
<dbReference type="EMBL" id="LVWD01000004">
    <property type="protein sequence ID" value="OAD43331.1"/>
    <property type="molecule type" value="Genomic_DNA"/>
</dbReference>
<keyword evidence="4" id="KW-1185">Reference proteome</keyword>
<reference evidence="3 4" key="1">
    <citation type="submission" date="2016-02" db="EMBL/GenBank/DDBJ databases">
        <title>Draft genome sequence of Hydrogenophaga sp. LPB0072.</title>
        <authorList>
            <person name="Shin S.-K."/>
            <person name="Yi H."/>
        </authorList>
    </citation>
    <scope>NUCLEOTIDE SEQUENCE [LARGE SCALE GENOMIC DNA]</scope>
    <source>
        <strain evidence="3 4">LPB0072</strain>
    </source>
</reference>
<dbReference type="GO" id="GO:0006950">
    <property type="term" value="P:response to stress"/>
    <property type="evidence" value="ECO:0007669"/>
    <property type="project" value="TreeGrafter"/>
</dbReference>
<dbReference type="OrthoDB" id="1467380at2"/>
<accession>A0A167IQ54</accession>
<dbReference type="PANTHER" id="PTHR33164">
    <property type="entry name" value="TRANSCRIPTIONAL REGULATOR, MARR FAMILY"/>
    <property type="match status" value="1"/>
</dbReference>
<feature type="domain" description="HTH marR-type" evidence="1">
    <location>
        <begin position="1"/>
        <end position="136"/>
    </location>
</feature>
<dbReference type="KEGG" id="hyl:LPB072_18810"/>
<dbReference type="SMART" id="SM00347">
    <property type="entry name" value="HTH_MARR"/>
    <property type="match status" value="1"/>
</dbReference>
<evidence type="ECO:0000313" key="4">
    <source>
        <dbReference type="Proteomes" id="UP000185657"/>
    </source>
</evidence>
<dbReference type="SUPFAM" id="SSF46785">
    <property type="entry name" value="Winged helix' DNA-binding domain"/>
    <property type="match status" value="1"/>
</dbReference>
<protein>
    <recommendedName>
        <fullName evidence="1">HTH marR-type domain-containing protein</fullName>
    </recommendedName>
</protein>
<organism evidence="2 5">
    <name type="scientific">Hydrogenophaga crassostreae</name>
    <dbReference type="NCBI Taxonomy" id="1763535"/>
    <lineage>
        <taxon>Bacteria</taxon>
        <taxon>Pseudomonadati</taxon>
        <taxon>Pseudomonadota</taxon>
        <taxon>Betaproteobacteria</taxon>
        <taxon>Burkholderiales</taxon>
        <taxon>Comamonadaceae</taxon>
        <taxon>Hydrogenophaga</taxon>
    </lineage>
</organism>
<dbReference type="Proteomes" id="UP000185657">
    <property type="component" value="Unassembled WGS sequence"/>
</dbReference>
<dbReference type="InterPro" id="IPR036390">
    <property type="entry name" value="WH_DNA-bd_sf"/>
</dbReference>
<dbReference type="Gene3D" id="1.10.10.10">
    <property type="entry name" value="Winged helix-like DNA-binding domain superfamily/Winged helix DNA-binding domain"/>
    <property type="match status" value="1"/>
</dbReference>